<dbReference type="InterPro" id="IPR051532">
    <property type="entry name" value="Ester_Hydrolysis_Enzymes"/>
</dbReference>
<keyword evidence="3" id="KW-1185">Reference proteome</keyword>
<accession>A0AAE9G8E0</accession>
<gene>
    <name evidence="2" type="ORF">EHEKIMEA_00001</name>
</gene>
<feature type="domain" description="SGNH hydrolase-type esterase" evidence="1">
    <location>
        <begin position="292"/>
        <end position="456"/>
    </location>
</feature>
<dbReference type="SUPFAM" id="SSF52266">
    <property type="entry name" value="SGNH hydrolase"/>
    <property type="match status" value="1"/>
</dbReference>
<organism evidence="2 3">
    <name type="scientific">Cronobacter phage LPCS28</name>
    <dbReference type="NCBI Taxonomy" id="2924885"/>
    <lineage>
        <taxon>Viruses</taxon>
        <taxon>Duplodnaviria</taxon>
        <taxon>Heunggongvirae</taxon>
        <taxon>Uroviricota</taxon>
        <taxon>Caudoviricetes</taxon>
        <taxon>Pantevenvirales</taxon>
        <taxon>Straboviridae</taxon>
        <taxon>Nanhuvirus</taxon>
        <taxon>Nanhuvirus LPCS28</taxon>
    </lineage>
</organism>
<name>A0AAE9G8E0_9CAUD</name>
<evidence type="ECO:0000313" key="2">
    <source>
        <dbReference type="EMBL" id="UNY46908.1"/>
    </source>
</evidence>
<evidence type="ECO:0000259" key="1">
    <source>
        <dbReference type="Pfam" id="PF13472"/>
    </source>
</evidence>
<proteinExistence type="predicted"/>
<sequence>MTDYAEYKYSDEVEKLVCAMTNYGECHVQDSRNGYFHKLSKFLENLPIDPIDPVVPPIIPPRPIMSPAPKTTHIAGQGATTLTIVAGGSGYKFGDVLTVDTDVEYPAQIRVTAVDTSGAVTTAQVRTPGVYPTPITTDLDTKGGAGTGAKFKLSYNASSGSSIYAGKAIGRTDASFTYWGSDVKDVTPGYRGNGVGNGTQMRVNWKTDAQTFDIKLAGLNSKYTLYVDGQRISATPFETGSNGAISVYTVTFADKKMREFSLAGINSAFGGIIIGSSDTVEKSDAVCKVWQMGDSYTFGTMATQPSFNDFRVMCDQLNVNGLADGIGGSGWTSTGSTAPQQRITSKLNTLTFTPEFIILSLGYNDAPAGRIDLLKTNFAESYDLIKTKFPDATIIVIGPATPQGATPELDAIREATMGLAKERNLKFVDVRNLVNKDNEHLYTSNDNVHPNDAGYAYRGSIFATELKDIIK</sequence>
<dbReference type="Gene3D" id="3.40.50.1110">
    <property type="entry name" value="SGNH hydrolase"/>
    <property type="match status" value="1"/>
</dbReference>
<protein>
    <recommendedName>
        <fullName evidence="1">SGNH hydrolase-type esterase domain-containing protein</fullName>
    </recommendedName>
</protein>
<dbReference type="PANTHER" id="PTHR30383">
    <property type="entry name" value="THIOESTERASE 1/PROTEASE 1/LYSOPHOSPHOLIPASE L1"/>
    <property type="match status" value="1"/>
</dbReference>
<reference evidence="2 3" key="1">
    <citation type="submission" date="2022-02" db="EMBL/GenBank/DDBJ databases">
        <authorList>
            <person name="Tian F."/>
            <person name="Li J."/>
            <person name="Li F."/>
            <person name="Tong Y."/>
        </authorList>
    </citation>
    <scope>NUCLEOTIDE SEQUENCE [LARGE SCALE GENOMIC DNA]</scope>
</reference>
<dbReference type="InterPro" id="IPR013830">
    <property type="entry name" value="SGNH_hydro"/>
</dbReference>
<dbReference type="Pfam" id="PF13472">
    <property type="entry name" value="Lipase_GDSL_2"/>
    <property type="match status" value="1"/>
</dbReference>
<dbReference type="EMBL" id="OM638103">
    <property type="protein sequence ID" value="UNY46908.1"/>
    <property type="molecule type" value="Genomic_DNA"/>
</dbReference>
<evidence type="ECO:0000313" key="3">
    <source>
        <dbReference type="Proteomes" id="UP000832072"/>
    </source>
</evidence>
<dbReference type="CDD" id="cd00229">
    <property type="entry name" value="SGNH_hydrolase"/>
    <property type="match status" value="1"/>
</dbReference>
<dbReference type="InterPro" id="IPR036514">
    <property type="entry name" value="SGNH_hydro_sf"/>
</dbReference>
<dbReference type="Proteomes" id="UP000832072">
    <property type="component" value="Segment"/>
</dbReference>